<dbReference type="EMBL" id="QKWP01000039">
    <property type="protein sequence ID" value="RIB29374.1"/>
    <property type="molecule type" value="Genomic_DNA"/>
</dbReference>
<feature type="domain" description="SWIM-type" evidence="2">
    <location>
        <begin position="4"/>
        <end position="38"/>
    </location>
</feature>
<keyword evidence="1" id="KW-0862">Zinc</keyword>
<feature type="non-terminal residue" evidence="3">
    <location>
        <position position="1"/>
    </location>
</feature>
<keyword evidence="1" id="KW-0863">Zinc-finger</keyword>
<evidence type="ECO:0000313" key="3">
    <source>
        <dbReference type="EMBL" id="RIB29374.1"/>
    </source>
</evidence>
<reference evidence="3 4" key="1">
    <citation type="submission" date="2018-06" db="EMBL/GenBank/DDBJ databases">
        <title>Comparative genomics reveals the genomic features of Rhizophagus irregularis, R. cerebriforme, R. diaphanum and Gigaspora rosea, and their symbiotic lifestyle signature.</title>
        <authorList>
            <person name="Morin E."/>
            <person name="San Clemente H."/>
            <person name="Chen E.C.H."/>
            <person name="De La Providencia I."/>
            <person name="Hainaut M."/>
            <person name="Kuo A."/>
            <person name="Kohler A."/>
            <person name="Murat C."/>
            <person name="Tang N."/>
            <person name="Roy S."/>
            <person name="Loubradou J."/>
            <person name="Henrissat B."/>
            <person name="Grigoriev I.V."/>
            <person name="Corradi N."/>
            <person name="Roux C."/>
            <person name="Martin F.M."/>
        </authorList>
    </citation>
    <scope>NUCLEOTIDE SEQUENCE [LARGE SCALE GENOMIC DNA]</scope>
    <source>
        <strain evidence="3 4">DAOM 194757</strain>
    </source>
</reference>
<comment type="caution">
    <text evidence="3">The sequence shown here is derived from an EMBL/GenBank/DDBJ whole genome shotgun (WGS) entry which is preliminary data.</text>
</comment>
<dbReference type="Proteomes" id="UP000266673">
    <property type="component" value="Unassembled WGS sequence"/>
</dbReference>
<proteinExistence type="predicted"/>
<name>A0A397W3U1_9GLOM</name>
<dbReference type="PROSITE" id="PS50966">
    <property type="entry name" value="ZF_SWIM"/>
    <property type="match status" value="1"/>
</dbReference>
<evidence type="ECO:0000313" key="4">
    <source>
        <dbReference type="Proteomes" id="UP000266673"/>
    </source>
</evidence>
<evidence type="ECO:0000256" key="1">
    <source>
        <dbReference type="PROSITE-ProRule" id="PRU00325"/>
    </source>
</evidence>
<sequence length="74" mass="8810">SVHYVILYKNGRHLCTCFLLVNHGLVCRHFFCALLESDFARFHIMLLPIRWCRDDITELERAQEPFLTSNRNTD</sequence>
<gene>
    <name evidence="3" type="ORF">C2G38_1950429</name>
</gene>
<dbReference type="OrthoDB" id="2448360at2759"/>
<protein>
    <recommendedName>
        <fullName evidence="2">SWIM-type domain-containing protein</fullName>
    </recommendedName>
</protein>
<dbReference type="GO" id="GO:0008270">
    <property type="term" value="F:zinc ion binding"/>
    <property type="evidence" value="ECO:0007669"/>
    <property type="project" value="UniProtKB-KW"/>
</dbReference>
<keyword evidence="4" id="KW-1185">Reference proteome</keyword>
<dbReference type="AlphaFoldDB" id="A0A397W3U1"/>
<dbReference type="InterPro" id="IPR007527">
    <property type="entry name" value="Znf_SWIM"/>
</dbReference>
<evidence type="ECO:0000259" key="2">
    <source>
        <dbReference type="PROSITE" id="PS50966"/>
    </source>
</evidence>
<keyword evidence="1" id="KW-0479">Metal-binding</keyword>
<accession>A0A397W3U1</accession>
<organism evidence="3 4">
    <name type="scientific">Gigaspora rosea</name>
    <dbReference type="NCBI Taxonomy" id="44941"/>
    <lineage>
        <taxon>Eukaryota</taxon>
        <taxon>Fungi</taxon>
        <taxon>Fungi incertae sedis</taxon>
        <taxon>Mucoromycota</taxon>
        <taxon>Glomeromycotina</taxon>
        <taxon>Glomeromycetes</taxon>
        <taxon>Diversisporales</taxon>
        <taxon>Gigasporaceae</taxon>
        <taxon>Gigaspora</taxon>
    </lineage>
</organism>